<feature type="transmembrane region" description="Helical" evidence="6">
    <location>
        <begin position="215"/>
        <end position="236"/>
    </location>
</feature>
<evidence type="ECO:0000256" key="3">
    <source>
        <dbReference type="ARBA" id="ARBA00022692"/>
    </source>
</evidence>
<keyword evidence="8" id="KW-1185">Reference proteome</keyword>
<dbReference type="PANTHER" id="PTHR30477:SF0">
    <property type="entry name" value="METAL TRANSPORT SYSTEM MEMBRANE PROTEIN TM_0125-RELATED"/>
    <property type="match status" value="1"/>
</dbReference>
<comment type="caution">
    <text evidence="7">The sequence shown here is derived from an EMBL/GenBank/DDBJ whole genome shotgun (WGS) entry which is preliminary data.</text>
</comment>
<dbReference type="Proteomes" id="UP001174909">
    <property type="component" value="Unassembled WGS sequence"/>
</dbReference>
<dbReference type="PANTHER" id="PTHR30477">
    <property type="entry name" value="ABC-TRANSPORTER METAL-BINDING PROTEIN"/>
    <property type="match status" value="1"/>
</dbReference>
<feature type="transmembrane region" description="Helical" evidence="6">
    <location>
        <begin position="48"/>
        <end position="73"/>
    </location>
</feature>
<evidence type="ECO:0000256" key="6">
    <source>
        <dbReference type="SAM" id="Phobius"/>
    </source>
</evidence>
<dbReference type="InterPro" id="IPR037294">
    <property type="entry name" value="ABC_BtuC-like"/>
</dbReference>
<accession>A0AA35SYT1</accession>
<keyword evidence="5 6" id="KW-0472">Membrane</keyword>
<dbReference type="Gene3D" id="1.10.3470.10">
    <property type="entry name" value="ABC transporter involved in vitamin B12 uptake, BtuC"/>
    <property type="match status" value="1"/>
</dbReference>
<dbReference type="GO" id="GO:0043190">
    <property type="term" value="C:ATP-binding cassette (ABC) transporter complex"/>
    <property type="evidence" value="ECO:0007669"/>
    <property type="project" value="InterPro"/>
</dbReference>
<evidence type="ECO:0000313" key="7">
    <source>
        <dbReference type="EMBL" id="CAI8038610.1"/>
    </source>
</evidence>
<keyword evidence="3 6" id="KW-0812">Transmembrane</keyword>
<evidence type="ECO:0000256" key="1">
    <source>
        <dbReference type="ARBA" id="ARBA00004141"/>
    </source>
</evidence>
<keyword evidence="4 6" id="KW-1133">Transmembrane helix</keyword>
<organism evidence="7 8">
    <name type="scientific">Geodia barretti</name>
    <name type="common">Barrett's horny sponge</name>
    <dbReference type="NCBI Taxonomy" id="519541"/>
    <lineage>
        <taxon>Eukaryota</taxon>
        <taxon>Metazoa</taxon>
        <taxon>Porifera</taxon>
        <taxon>Demospongiae</taxon>
        <taxon>Heteroscleromorpha</taxon>
        <taxon>Tetractinellida</taxon>
        <taxon>Astrophorina</taxon>
        <taxon>Geodiidae</taxon>
        <taxon>Geodia</taxon>
    </lineage>
</organism>
<reference evidence="7" key="1">
    <citation type="submission" date="2023-03" db="EMBL/GenBank/DDBJ databases">
        <authorList>
            <person name="Steffen K."/>
            <person name="Cardenas P."/>
        </authorList>
    </citation>
    <scope>NUCLEOTIDE SEQUENCE</scope>
</reference>
<evidence type="ECO:0000256" key="4">
    <source>
        <dbReference type="ARBA" id="ARBA00022989"/>
    </source>
</evidence>
<feature type="transmembrane region" description="Helical" evidence="6">
    <location>
        <begin position="128"/>
        <end position="146"/>
    </location>
</feature>
<gene>
    <name evidence="7" type="ORF">GBAR_LOCUS21533</name>
</gene>
<dbReference type="InterPro" id="IPR001626">
    <property type="entry name" value="ABC_TroCD"/>
</dbReference>
<dbReference type="Pfam" id="PF00950">
    <property type="entry name" value="ABC-3"/>
    <property type="match status" value="1"/>
</dbReference>
<evidence type="ECO:0000256" key="5">
    <source>
        <dbReference type="ARBA" id="ARBA00023136"/>
    </source>
</evidence>
<feature type="transmembrane region" description="Helical" evidence="6">
    <location>
        <begin position="85"/>
        <end position="108"/>
    </location>
</feature>
<dbReference type="CDD" id="cd06550">
    <property type="entry name" value="TM_ABC_iron-siderophores_like"/>
    <property type="match status" value="1"/>
</dbReference>
<dbReference type="GO" id="GO:0055085">
    <property type="term" value="P:transmembrane transport"/>
    <property type="evidence" value="ECO:0007669"/>
    <property type="project" value="InterPro"/>
</dbReference>
<evidence type="ECO:0000313" key="8">
    <source>
        <dbReference type="Proteomes" id="UP001174909"/>
    </source>
</evidence>
<proteinExistence type="inferred from homology"/>
<feature type="transmembrane region" description="Helical" evidence="6">
    <location>
        <begin position="242"/>
        <end position="260"/>
    </location>
</feature>
<comment type="similarity">
    <text evidence="2">Belongs to the ABC-3 integral membrane protein family.</text>
</comment>
<dbReference type="EMBL" id="CASHTH010003003">
    <property type="protein sequence ID" value="CAI8038610.1"/>
    <property type="molecule type" value="Genomic_DNA"/>
</dbReference>
<evidence type="ECO:0000256" key="2">
    <source>
        <dbReference type="ARBA" id="ARBA00008034"/>
    </source>
</evidence>
<dbReference type="GO" id="GO:0010043">
    <property type="term" value="P:response to zinc ion"/>
    <property type="evidence" value="ECO:0007669"/>
    <property type="project" value="TreeGrafter"/>
</dbReference>
<comment type="subcellular location">
    <subcellularLocation>
        <location evidence="1">Membrane</location>
        <topology evidence="1">Multi-pass membrane protein</topology>
    </subcellularLocation>
</comment>
<name>A0AA35SYT1_GEOBA</name>
<dbReference type="SUPFAM" id="SSF81345">
    <property type="entry name" value="ABC transporter involved in vitamin B12 uptake, BtuC"/>
    <property type="match status" value="1"/>
</dbReference>
<dbReference type="AlphaFoldDB" id="A0AA35SYT1"/>
<sequence>MQFGFMQRALVVSALAATACGIVGTFVVLRGMAFLGDAIAHSALTGMAAAFLFGANVFLGALCWAVPASLVISALSRRSGIRIDAIIGVVFAGGFAVGVIIINSLASYAGDLLGILFGNVLGASWLDVLSVGILAVGVLVVVWAFYKELVFTTYDATVAEAAGVPVRFLEYMLPLLVALTTVAAIKTVGNVMVMSLLVVPSVTGTLLAQRLSSIMAASVVCALLAVVIGLYCSYYFDLPTGPTIVVASVGLLLLVAVLSPRRGFLMSWLRPKSSEASASDS</sequence>
<protein>
    <submittedName>
        <fullName evidence="7">Manganese transport system membrane protein MntC</fullName>
    </submittedName>
</protein>